<dbReference type="SUPFAM" id="SSF53649">
    <property type="entry name" value="Alkaline phosphatase-like"/>
    <property type="match status" value="1"/>
</dbReference>
<dbReference type="PANTHER" id="PTHR10151">
    <property type="entry name" value="ECTONUCLEOTIDE PYROPHOSPHATASE/PHOSPHODIESTERASE"/>
    <property type="match status" value="1"/>
</dbReference>
<reference evidence="1" key="1">
    <citation type="submission" date="2018-06" db="EMBL/GenBank/DDBJ databases">
        <authorList>
            <person name="Zhirakovskaya E."/>
        </authorList>
    </citation>
    <scope>NUCLEOTIDE SEQUENCE</scope>
</reference>
<dbReference type="Pfam" id="PF01663">
    <property type="entry name" value="Phosphodiest"/>
    <property type="match status" value="1"/>
</dbReference>
<gene>
    <name evidence="1" type="ORF">MNBD_CHLOROFLEXI01-584</name>
</gene>
<proteinExistence type="predicted"/>
<evidence type="ECO:0000313" key="1">
    <source>
        <dbReference type="EMBL" id="VAW31329.1"/>
    </source>
</evidence>
<accession>A0A3B0V383</accession>
<dbReference type="EC" id="2.7.7.-" evidence="1"/>
<organism evidence="1">
    <name type="scientific">hydrothermal vent metagenome</name>
    <dbReference type="NCBI Taxonomy" id="652676"/>
    <lineage>
        <taxon>unclassified sequences</taxon>
        <taxon>metagenomes</taxon>
        <taxon>ecological metagenomes</taxon>
    </lineage>
</organism>
<name>A0A3B0V383_9ZZZZ</name>
<dbReference type="InterPro" id="IPR017850">
    <property type="entry name" value="Alkaline_phosphatase_core_sf"/>
</dbReference>
<dbReference type="Gene3D" id="3.40.720.10">
    <property type="entry name" value="Alkaline Phosphatase, subunit A"/>
    <property type="match status" value="2"/>
</dbReference>
<dbReference type="EMBL" id="UOEU01000201">
    <property type="protein sequence ID" value="VAW31329.1"/>
    <property type="molecule type" value="Genomic_DNA"/>
</dbReference>
<sequence length="561" mass="62273">MGTKILMIALDGATLDLLSPWMAAGELPLLARLFAEGAGGTLLSTVPWATPTAFASLATGTNPGKHGVYDFGKLIGDDYTAFVPTNGRHINGRSLWKILSEAGLSSLVINMPMTYPAEAINGRLIAGIPYPSGSPQLCHPPELLSDLARQGWALERNASDDLGGSYADYYQGLVDLVKTRGEAMAWMLQQDQPDFTAVHFLEPDQAQHRFWQFMAGEPRHQPNGPHTDAILRLYKVVEAAMTQIIAAVDEETILCVMSDHGFGPTRHQVWLNNWLHQNGFLTLKSGTAVRLKQLLYRLGLSPAALREAAPERLKLAILQFFERQKGRALASEVETEGAAQRKGIMDWLTERLAIDFHDLDWAKTRAFSTGTTAVGYVWLNVAGRDPQGIVQPGKAYEQIRQQLAEALRQWEAVGQVQFCEDIWQGAQLQDAPDIIVRWAQPTTDARYFQTRFSSHHLIKPVPNDYASHRPEGMFVWHGSGVRSGLKIDADLLDLTPTFLWLLKQPIPSYMDGRILTECFTLDHSVQTIEMDVETAVSTTKPMTSAEEEALKNSLRALGYLE</sequence>
<dbReference type="GO" id="GO:0016779">
    <property type="term" value="F:nucleotidyltransferase activity"/>
    <property type="evidence" value="ECO:0007669"/>
    <property type="project" value="UniProtKB-KW"/>
</dbReference>
<keyword evidence="1" id="KW-0548">Nucleotidyltransferase</keyword>
<keyword evidence="1" id="KW-0808">Transferase</keyword>
<dbReference type="PANTHER" id="PTHR10151:SF120">
    <property type="entry name" value="BIS(5'-ADENOSYL)-TRIPHOSPHATASE"/>
    <property type="match status" value="1"/>
</dbReference>
<dbReference type="AlphaFoldDB" id="A0A3B0V383"/>
<dbReference type="GO" id="GO:0016787">
    <property type="term" value="F:hydrolase activity"/>
    <property type="evidence" value="ECO:0007669"/>
    <property type="project" value="UniProtKB-ARBA"/>
</dbReference>
<protein>
    <submittedName>
        <fullName evidence="1">DNA primase</fullName>
        <ecNumber evidence="1">2.7.7.-</ecNumber>
    </submittedName>
</protein>
<dbReference type="InterPro" id="IPR002591">
    <property type="entry name" value="Phosphodiest/P_Trfase"/>
</dbReference>